<dbReference type="AlphaFoldDB" id="A0A934I6X9"/>
<organism evidence="1 2">
    <name type="scientific">Sanguibacter suaedae</name>
    <dbReference type="NCBI Taxonomy" id="2795737"/>
    <lineage>
        <taxon>Bacteria</taxon>
        <taxon>Bacillati</taxon>
        <taxon>Actinomycetota</taxon>
        <taxon>Actinomycetes</taxon>
        <taxon>Micrococcales</taxon>
        <taxon>Sanguibacteraceae</taxon>
        <taxon>Sanguibacter</taxon>
    </lineage>
</organism>
<accession>A0A934I6X9</accession>
<protein>
    <submittedName>
        <fullName evidence="1">Uncharacterized protein</fullName>
    </submittedName>
</protein>
<dbReference type="Proteomes" id="UP000602087">
    <property type="component" value="Unassembled WGS sequence"/>
</dbReference>
<reference evidence="1" key="1">
    <citation type="submission" date="2020-12" db="EMBL/GenBank/DDBJ databases">
        <title>Sanguibacter suaedae sp. nov., isolated from Suaeda aralocaspica.</title>
        <authorList>
            <person name="Ma Q."/>
        </authorList>
    </citation>
    <scope>NUCLEOTIDE SEQUENCE</scope>
    <source>
        <strain evidence="1">YZGR15</strain>
    </source>
</reference>
<evidence type="ECO:0000313" key="1">
    <source>
        <dbReference type="EMBL" id="MBI9114302.1"/>
    </source>
</evidence>
<keyword evidence="2" id="KW-1185">Reference proteome</keyword>
<dbReference type="RefSeq" id="WP_198732864.1">
    <property type="nucleotide sequence ID" value="NZ_JAEINH010000003.1"/>
</dbReference>
<dbReference type="EMBL" id="JAEINH010000003">
    <property type="protein sequence ID" value="MBI9114302.1"/>
    <property type="molecule type" value="Genomic_DNA"/>
</dbReference>
<gene>
    <name evidence="1" type="ORF">JAV76_04645</name>
</gene>
<proteinExistence type="predicted"/>
<evidence type="ECO:0000313" key="2">
    <source>
        <dbReference type="Proteomes" id="UP000602087"/>
    </source>
</evidence>
<name>A0A934I6X9_9MICO</name>
<sequence length="56" mass="6229">MTVVRDPTDDEFRARPGDWQATLDPVALDAEVRPLLTSMRGSYAARIEVLAENVRG</sequence>
<comment type="caution">
    <text evidence="1">The sequence shown here is derived from an EMBL/GenBank/DDBJ whole genome shotgun (WGS) entry which is preliminary data.</text>
</comment>